<evidence type="ECO:0000313" key="5">
    <source>
        <dbReference type="Proteomes" id="UP000049983"/>
    </source>
</evidence>
<protein>
    <submittedName>
        <fullName evidence="4">Spore cortex-lytic enzyme</fullName>
    </submittedName>
</protein>
<organism evidence="4 5">
    <name type="scientific">Roseibium album</name>
    <dbReference type="NCBI Taxonomy" id="311410"/>
    <lineage>
        <taxon>Bacteria</taxon>
        <taxon>Pseudomonadati</taxon>
        <taxon>Pseudomonadota</taxon>
        <taxon>Alphaproteobacteria</taxon>
        <taxon>Hyphomicrobiales</taxon>
        <taxon>Stappiaceae</taxon>
        <taxon>Roseibium</taxon>
    </lineage>
</organism>
<dbReference type="Proteomes" id="UP000049983">
    <property type="component" value="Unassembled WGS sequence"/>
</dbReference>
<feature type="compositionally biased region" description="Polar residues" evidence="1">
    <location>
        <begin position="606"/>
        <end position="616"/>
    </location>
</feature>
<gene>
    <name evidence="4" type="ORF">LA5096_00976</name>
</gene>
<dbReference type="InterPro" id="IPR036366">
    <property type="entry name" value="PGBDSf"/>
</dbReference>
<keyword evidence="2" id="KW-0732">Signal</keyword>
<evidence type="ECO:0000313" key="4">
    <source>
        <dbReference type="EMBL" id="CTQ66124.1"/>
    </source>
</evidence>
<dbReference type="InterPro" id="IPR046576">
    <property type="entry name" value="DUF6636"/>
</dbReference>
<dbReference type="GeneID" id="97673538"/>
<feature type="compositionally biased region" description="Low complexity" evidence="1">
    <location>
        <begin position="1070"/>
        <end position="1081"/>
    </location>
</feature>
<dbReference type="SUPFAM" id="SSF47090">
    <property type="entry name" value="PGBD-like"/>
    <property type="match status" value="2"/>
</dbReference>
<feature type="region of interest" description="Disordered" evidence="1">
    <location>
        <begin position="1062"/>
        <end position="1082"/>
    </location>
</feature>
<dbReference type="RefSeq" id="WP_082442481.1">
    <property type="nucleotide sequence ID" value="NZ_CXWA01000002.1"/>
</dbReference>
<dbReference type="InterPro" id="IPR002477">
    <property type="entry name" value="Peptidoglycan-bd-like"/>
</dbReference>
<feature type="chain" id="PRO_5009787907" evidence="2">
    <location>
        <begin position="20"/>
        <end position="1143"/>
    </location>
</feature>
<evidence type="ECO:0000259" key="3">
    <source>
        <dbReference type="Pfam" id="PF01471"/>
    </source>
</evidence>
<evidence type="ECO:0000256" key="2">
    <source>
        <dbReference type="SAM" id="SignalP"/>
    </source>
</evidence>
<keyword evidence="5" id="KW-1185">Reference proteome</keyword>
<dbReference type="Pfam" id="PF01471">
    <property type="entry name" value="PG_binding_1"/>
    <property type="match status" value="2"/>
</dbReference>
<feature type="compositionally biased region" description="Polar residues" evidence="1">
    <location>
        <begin position="754"/>
        <end position="767"/>
    </location>
</feature>
<dbReference type="Gene3D" id="1.10.101.10">
    <property type="entry name" value="PGBD-like superfamily/PGBD"/>
    <property type="match status" value="2"/>
</dbReference>
<name>A0A0M6ZX53_9HYPH</name>
<feature type="compositionally biased region" description="Low complexity" evidence="1">
    <location>
        <begin position="429"/>
        <end position="439"/>
    </location>
</feature>
<dbReference type="OrthoDB" id="495539at2"/>
<dbReference type="STRING" id="311410.LA5095_02120"/>
<sequence>MFRSSLACFLTLFSLPALADVWTFETPSENIQCTVGEGFDENEQAQSDITCTIIDRSGPPALPRPNDCASGWGHVFSMRNRGPVQMECGAPSQDRGGSSRAEYGVTGEFVGITCHSSRQGLTCTNRDGNGFSLAKRRQAVFGPNVGQSAGPGSPKTISRAAAYLRDEQIGVACDGRGGTFEPGGLIERDLTGDGKDDLLIDHRGISCNGSPRSSLECGMQVCSMRIYVREGQLLQLKEDFLGMQPSIGNEQVPVIRVLGHGGGQAAIRWTGYGFERLQQPTSASNARPAYDPNARWGSYTGQGIREASVTSGPQNQLLLACDLGASPFGAGSSLSIEIGGDKAPAGSTGTMAFDGGQPIPVHFNADNSVQVENSNASIGQFNFIVSSLKRHSTVLVSLPNGKQARFSLRGSSRAIGNCPATPTARDLTAATAAAARPAASSKQGSGGSDNKFADYPPTAILNSAAKFPQFNGRDNAFRDYRTRLRDGVNAGVNFAGHYSFVTIGCGTSCRFAFVVDLRSGEVFDFPYGGEEQYQMDLLFFRDSRLVKVRWKGSWDGNTCSERDLAVEGMRWRVLAERTVPAADDFCFYDPEEVENRGQFNDRDVSGPSSDTGSATHSAPVLQIENVAKDASPAPGTGQGSAPQTIAESEGYEEDLRNQNQSHERYLKILGFDPGPVDGVTDASTTAAIIAFQQTNGLEVLGRLLPEHIGLLERQTEATLMAMAAPPSDSAKVISRLQQPSTQATALPSALVPETTGTQAKKTNSSPGHFTRTEKNGFVYYKLGACKHEKGLAITRYSFLDSPAKAELTDLCFDRKGGEVQAAEPVSNLTFVENLSNIESFEVIKPNTQSFQRTKVSAQLYRPHLADDEWAVESGSFSYHSADYNSAIRQSAQQHSATGFVYKDTTPLSGVQLGNYQITIHVTDMWSHLNRASGLKRSGETPVVVLSDEAEIIGPVNDVVVKADTEADGTGDMNLRLEIAEDGQIEGSGTFYMTNSRAAGLNPTDWKIVDWKISNIVGYFVGTRGQEFRGLGFITGQTVDQDGFVHKSFGSILIQGYGPLYTTSTGSDPKQSNQSSNSGTSSDLEIEEQLKALGFDPGPVDGVVTEGTVTAIHAFQKQFGLPQSDALPPEQLIVLDAMVKARGN</sequence>
<evidence type="ECO:0000256" key="1">
    <source>
        <dbReference type="SAM" id="MobiDB-lite"/>
    </source>
</evidence>
<feature type="domain" description="Peptidoglycan binding-like" evidence="3">
    <location>
        <begin position="1084"/>
        <end position="1122"/>
    </location>
</feature>
<dbReference type="AlphaFoldDB" id="A0A0M6ZX53"/>
<dbReference type="Pfam" id="PF20341">
    <property type="entry name" value="DUF6636"/>
    <property type="match status" value="1"/>
</dbReference>
<feature type="signal peptide" evidence="2">
    <location>
        <begin position="1"/>
        <end position="19"/>
    </location>
</feature>
<feature type="region of interest" description="Disordered" evidence="1">
    <location>
        <begin position="597"/>
        <end position="616"/>
    </location>
</feature>
<accession>A0A0M6ZX53</accession>
<reference evidence="5" key="1">
    <citation type="submission" date="2015-07" db="EMBL/GenBank/DDBJ databases">
        <authorList>
            <person name="Rodrigo-Torres Lidia"/>
            <person name="Arahal R.David."/>
        </authorList>
    </citation>
    <scope>NUCLEOTIDE SEQUENCE [LARGE SCALE GENOMIC DNA]</scope>
    <source>
        <strain evidence="5">CECT 5096</strain>
    </source>
</reference>
<proteinExistence type="predicted"/>
<feature type="region of interest" description="Disordered" evidence="1">
    <location>
        <begin position="743"/>
        <end position="769"/>
    </location>
</feature>
<feature type="domain" description="Peptidoglycan binding-like" evidence="3">
    <location>
        <begin position="663"/>
        <end position="699"/>
    </location>
</feature>
<feature type="region of interest" description="Disordered" evidence="1">
    <location>
        <begin position="429"/>
        <end position="449"/>
    </location>
</feature>
<dbReference type="InterPro" id="IPR036365">
    <property type="entry name" value="PGBD-like_sf"/>
</dbReference>
<dbReference type="EMBL" id="CXWC01000002">
    <property type="protein sequence ID" value="CTQ66124.1"/>
    <property type="molecule type" value="Genomic_DNA"/>
</dbReference>